<evidence type="ECO:0000256" key="6">
    <source>
        <dbReference type="ARBA" id="ARBA00023136"/>
    </source>
</evidence>
<evidence type="ECO:0000256" key="2">
    <source>
        <dbReference type="ARBA" id="ARBA00007965"/>
    </source>
</evidence>
<gene>
    <name evidence="8" type="ORF">HK103_002954</name>
</gene>
<evidence type="ECO:0000313" key="9">
    <source>
        <dbReference type="Proteomes" id="UP001210925"/>
    </source>
</evidence>
<evidence type="ECO:0000256" key="4">
    <source>
        <dbReference type="ARBA" id="ARBA00022692"/>
    </source>
</evidence>
<feature type="transmembrane region" description="Helical" evidence="7">
    <location>
        <begin position="180"/>
        <end position="201"/>
    </location>
</feature>
<keyword evidence="6 7" id="KW-0472">Membrane</keyword>
<dbReference type="PANTHER" id="PTHR10332">
    <property type="entry name" value="EQUILIBRATIVE NUCLEOSIDE TRANSPORTER"/>
    <property type="match status" value="1"/>
</dbReference>
<dbReference type="GO" id="GO:0034257">
    <property type="term" value="F:nicotinamide riboside transmembrane transporter activity"/>
    <property type="evidence" value="ECO:0007669"/>
    <property type="project" value="TreeGrafter"/>
</dbReference>
<organism evidence="8 9">
    <name type="scientific">Boothiomyces macroporosus</name>
    <dbReference type="NCBI Taxonomy" id="261099"/>
    <lineage>
        <taxon>Eukaryota</taxon>
        <taxon>Fungi</taxon>
        <taxon>Fungi incertae sedis</taxon>
        <taxon>Chytridiomycota</taxon>
        <taxon>Chytridiomycota incertae sedis</taxon>
        <taxon>Chytridiomycetes</taxon>
        <taxon>Rhizophydiales</taxon>
        <taxon>Terramycetaceae</taxon>
        <taxon>Boothiomyces</taxon>
    </lineage>
</organism>
<comment type="caution">
    <text evidence="8">The sequence shown here is derived from an EMBL/GenBank/DDBJ whole genome shotgun (WGS) entry which is preliminary data.</text>
</comment>
<feature type="transmembrane region" description="Helical" evidence="7">
    <location>
        <begin position="15"/>
        <end position="34"/>
    </location>
</feature>
<evidence type="ECO:0000256" key="1">
    <source>
        <dbReference type="ARBA" id="ARBA00004141"/>
    </source>
</evidence>
<reference evidence="8" key="1">
    <citation type="submission" date="2020-05" db="EMBL/GenBank/DDBJ databases">
        <title>Phylogenomic resolution of chytrid fungi.</title>
        <authorList>
            <person name="Stajich J.E."/>
            <person name="Amses K."/>
            <person name="Simmons R."/>
            <person name="Seto K."/>
            <person name="Myers J."/>
            <person name="Bonds A."/>
            <person name="Quandt C.A."/>
            <person name="Barry K."/>
            <person name="Liu P."/>
            <person name="Grigoriev I."/>
            <person name="Longcore J.E."/>
            <person name="James T.Y."/>
        </authorList>
    </citation>
    <scope>NUCLEOTIDE SEQUENCE</scope>
    <source>
        <strain evidence="8">PLAUS21</strain>
    </source>
</reference>
<keyword evidence="4 7" id="KW-0812">Transmembrane</keyword>
<keyword evidence="9" id="KW-1185">Reference proteome</keyword>
<evidence type="ECO:0000256" key="7">
    <source>
        <dbReference type="SAM" id="Phobius"/>
    </source>
</evidence>
<evidence type="ECO:0000256" key="5">
    <source>
        <dbReference type="ARBA" id="ARBA00022989"/>
    </source>
</evidence>
<accession>A0AAD5UIX7</accession>
<dbReference type="GO" id="GO:0005886">
    <property type="term" value="C:plasma membrane"/>
    <property type="evidence" value="ECO:0007669"/>
    <property type="project" value="TreeGrafter"/>
</dbReference>
<sequence length="281" mass="30958">MFGLASTYPPLCLTGINSGQGLAGVIPSILLLFQQSAGKAVDMRGLTVYFCTTIIIFLLALIGYALLPGQVQSVYEVLEEDEEAGGSVEEIDGSDLSVQAPTPDISTVELFNVIIIPIICVTLNYFITLSLFPAVTSSVESFNKAPLFVIYHFIFFNVGDWLGKSVTGFSFVANMGERPLLVFTLLRLLYIPAVLFCNLILYNEDKIPYPRYDPVIFGDGVFYFIVFTLAFSNGLLTTNCFISSSGTTIKKYGNNYKVLSVGDIRISIWHIIRVHLGSDFM</sequence>
<evidence type="ECO:0000313" key="8">
    <source>
        <dbReference type="EMBL" id="KAJ3259067.1"/>
    </source>
</evidence>
<dbReference type="GO" id="GO:0000329">
    <property type="term" value="C:fungal-type vacuole membrane"/>
    <property type="evidence" value="ECO:0007669"/>
    <property type="project" value="TreeGrafter"/>
</dbReference>
<evidence type="ECO:0000256" key="3">
    <source>
        <dbReference type="ARBA" id="ARBA00022448"/>
    </source>
</evidence>
<feature type="transmembrane region" description="Helical" evidence="7">
    <location>
        <begin position="221"/>
        <end position="242"/>
    </location>
</feature>
<dbReference type="InterPro" id="IPR002259">
    <property type="entry name" value="Eqnu_transpt"/>
</dbReference>
<feature type="transmembrane region" description="Helical" evidence="7">
    <location>
        <begin position="46"/>
        <end position="67"/>
    </location>
</feature>
<dbReference type="GO" id="GO:0015205">
    <property type="term" value="F:nucleobase transmembrane transporter activity"/>
    <property type="evidence" value="ECO:0007669"/>
    <property type="project" value="TreeGrafter"/>
</dbReference>
<feature type="transmembrane region" description="Helical" evidence="7">
    <location>
        <begin position="110"/>
        <end position="135"/>
    </location>
</feature>
<keyword evidence="5 7" id="KW-1133">Transmembrane helix</keyword>
<comment type="similarity">
    <text evidence="2">Belongs to the SLC29A/ENT transporter (TC 2.A.57) family.</text>
</comment>
<dbReference type="PRINTS" id="PR01130">
    <property type="entry name" value="DERENTRNSPRT"/>
</dbReference>
<comment type="subcellular location">
    <subcellularLocation>
        <location evidence="1">Membrane</location>
        <topology evidence="1">Multi-pass membrane protein</topology>
    </subcellularLocation>
</comment>
<dbReference type="AlphaFoldDB" id="A0AAD5UIX7"/>
<dbReference type="Pfam" id="PF01733">
    <property type="entry name" value="Nucleoside_tran"/>
    <property type="match status" value="1"/>
</dbReference>
<keyword evidence="3" id="KW-0813">Transport</keyword>
<dbReference type="PANTHER" id="PTHR10332:SF88">
    <property type="entry name" value="EQUILIBRATIVE NUCLEOSIDE TRANSPORTER 1, ISOFORM A"/>
    <property type="match status" value="1"/>
</dbReference>
<protein>
    <submittedName>
        <fullName evidence="8">Uncharacterized protein</fullName>
    </submittedName>
</protein>
<proteinExistence type="inferred from homology"/>
<name>A0AAD5UIX7_9FUNG</name>
<dbReference type="Proteomes" id="UP001210925">
    <property type="component" value="Unassembled WGS sequence"/>
</dbReference>
<dbReference type="EMBL" id="JADGKB010000021">
    <property type="protein sequence ID" value="KAJ3259067.1"/>
    <property type="molecule type" value="Genomic_DNA"/>
</dbReference>